<gene>
    <name evidence="1" type="ORF">Zmor_018567</name>
</gene>
<dbReference type="Proteomes" id="UP001168821">
    <property type="component" value="Unassembled WGS sequence"/>
</dbReference>
<dbReference type="EMBL" id="JALNTZ010000005">
    <property type="protein sequence ID" value="KAJ3652617.1"/>
    <property type="molecule type" value="Genomic_DNA"/>
</dbReference>
<proteinExistence type="predicted"/>
<protein>
    <submittedName>
        <fullName evidence="1">Uncharacterized protein</fullName>
    </submittedName>
</protein>
<evidence type="ECO:0000313" key="1">
    <source>
        <dbReference type="EMBL" id="KAJ3652617.1"/>
    </source>
</evidence>
<organism evidence="1 2">
    <name type="scientific">Zophobas morio</name>
    <dbReference type="NCBI Taxonomy" id="2755281"/>
    <lineage>
        <taxon>Eukaryota</taxon>
        <taxon>Metazoa</taxon>
        <taxon>Ecdysozoa</taxon>
        <taxon>Arthropoda</taxon>
        <taxon>Hexapoda</taxon>
        <taxon>Insecta</taxon>
        <taxon>Pterygota</taxon>
        <taxon>Neoptera</taxon>
        <taxon>Endopterygota</taxon>
        <taxon>Coleoptera</taxon>
        <taxon>Polyphaga</taxon>
        <taxon>Cucujiformia</taxon>
        <taxon>Tenebrionidae</taxon>
        <taxon>Zophobas</taxon>
    </lineage>
</organism>
<keyword evidence="2" id="KW-1185">Reference proteome</keyword>
<comment type="caution">
    <text evidence="1">The sequence shown here is derived from an EMBL/GenBank/DDBJ whole genome shotgun (WGS) entry which is preliminary data.</text>
</comment>
<accession>A0AA38IEN9</accession>
<name>A0AA38IEN9_9CUCU</name>
<reference evidence="1" key="1">
    <citation type="journal article" date="2023" name="G3 (Bethesda)">
        <title>Whole genome assemblies of Zophobas morio and Tenebrio molitor.</title>
        <authorList>
            <person name="Kaur S."/>
            <person name="Stinson S.A."/>
            <person name="diCenzo G.C."/>
        </authorList>
    </citation>
    <scope>NUCLEOTIDE SEQUENCE</scope>
    <source>
        <strain evidence="1">QUZm001</strain>
    </source>
</reference>
<dbReference type="AlphaFoldDB" id="A0AA38IEN9"/>
<evidence type="ECO:0000313" key="2">
    <source>
        <dbReference type="Proteomes" id="UP001168821"/>
    </source>
</evidence>
<sequence length="105" mass="11687">MAASLNELNKIGKCETKPKLNPDELKIGEKYPVCDVKKVKGKFGDCVLVELEEGVIFLPKRMADNMSDDLIESIHEDVLCLALVYHGTKDTGKSNPAHLYEIVQI</sequence>